<evidence type="ECO:0000256" key="4">
    <source>
        <dbReference type="HAMAP-Rule" id="MF_01241"/>
    </source>
</evidence>
<evidence type="ECO:0000313" key="6">
    <source>
        <dbReference type="EMBL" id="MCR2045212.1"/>
    </source>
</evidence>
<dbReference type="EMBL" id="JANJZL010000013">
    <property type="protein sequence ID" value="MCR2045212.1"/>
    <property type="molecule type" value="Genomic_DNA"/>
</dbReference>
<dbReference type="GO" id="GO:0042802">
    <property type="term" value="F:identical protein binding"/>
    <property type="evidence" value="ECO:0007669"/>
    <property type="project" value="TreeGrafter"/>
</dbReference>
<feature type="active site" description="Proton acceptor; for ring-opening step" evidence="4">
    <location>
        <position position="138"/>
    </location>
</feature>
<dbReference type="InterPro" id="IPR037171">
    <property type="entry name" value="NagB/RpiA_transferase-like"/>
</dbReference>
<dbReference type="GO" id="GO:0004342">
    <property type="term" value="F:glucosamine-6-phosphate deaminase activity"/>
    <property type="evidence" value="ECO:0007669"/>
    <property type="project" value="UniProtKB-UniRule"/>
</dbReference>
<evidence type="ECO:0000313" key="7">
    <source>
        <dbReference type="Proteomes" id="UP001142078"/>
    </source>
</evidence>
<dbReference type="EC" id="3.5.99.6" evidence="4"/>
<dbReference type="GO" id="GO:0019262">
    <property type="term" value="P:N-acetylneuraminate catabolic process"/>
    <property type="evidence" value="ECO:0007669"/>
    <property type="project" value="UniProtKB-UniRule"/>
</dbReference>
<accession>A0A9X2S7X0</accession>
<name>A0A9X2S7X0_9FIRM</name>
<proteinExistence type="inferred from homology"/>
<keyword evidence="7" id="KW-1185">Reference proteome</keyword>
<organism evidence="6 7">
    <name type="scientific">Anaerosalibacter massiliensis</name>
    <dbReference type="NCBI Taxonomy" id="1347392"/>
    <lineage>
        <taxon>Bacteria</taxon>
        <taxon>Bacillati</taxon>
        <taxon>Bacillota</taxon>
        <taxon>Tissierellia</taxon>
        <taxon>Tissierellales</taxon>
        <taxon>Sporanaerobacteraceae</taxon>
        <taxon>Anaerosalibacter</taxon>
    </lineage>
</organism>
<dbReference type="NCBIfam" id="TIGR00502">
    <property type="entry name" value="nagB"/>
    <property type="match status" value="1"/>
</dbReference>
<dbReference type="Pfam" id="PF01182">
    <property type="entry name" value="Glucosamine_iso"/>
    <property type="match status" value="1"/>
</dbReference>
<dbReference type="Proteomes" id="UP001142078">
    <property type="component" value="Unassembled WGS sequence"/>
</dbReference>
<reference evidence="6" key="1">
    <citation type="submission" date="2022-07" db="EMBL/GenBank/DDBJ databases">
        <title>Enhanced cultured diversity of the mouse gut microbiota enables custom-made synthetic communities.</title>
        <authorList>
            <person name="Afrizal A."/>
        </authorList>
    </citation>
    <scope>NUCLEOTIDE SEQUENCE</scope>
    <source>
        <strain evidence="6">DSM 29482</strain>
    </source>
</reference>
<feature type="active site" description="For ring-opening step" evidence="4">
    <location>
        <position position="136"/>
    </location>
</feature>
<feature type="active site" description="Proton acceptor; for enolization step" evidence="4">
    <location>
        <position position="67"/>
    </location>
</feature>
<evidence type="ECO:0000256" key="3">
    <source>
        <dbReference type="ARBA" id="ARBA00023277"/>
    </source>
</evidence>
<dbReference type="InterPro" id="IPR004547">
    <property type="entry name" value="Glucosamine6P_isomerase"/>
</dbReference>
<dbReference type="RefSeq" id="WP_257490636.1">
    <property type="nucleotide sequence ID" value="NZ_JANJZL010000013.1"/>
</dbReference>
<feature type="domain" description="Glucosamine/galactosamine-6-phosphate isomerase" evidence="5">
    <location>
        <begin position="10"/>
        <end position="224"/>
    </location>
</feature>
<comment type="caution">
    <text evidence="4">Lacks conserved residue(s) required for the propagation of feature annotation.</text>
</comment>
<dbReference type="InterPro" id="IPR018321">
    <property type="entry name" value="Glucosamine6P_isomerase_CS"/>
</dbReference>
<sequence length="244" mass="27411">MKIFIEKNYTDLSKRVADIIESEMKEKSNLVLGLATGSTPIGTYEELIKRHKEEGLDFSKITTFNLDEYLGIPHDHVNSYHYFMEENFFKSINIDNDKINIPNGNPENAEEYCKAYDEKIENQGGIDVQILGIGENGHIAFNEPDDKLYLGTHVTDLTESTIKANSRFFDSIDDVPKKAITMGLGSIMKSKKILLLASGKNKANTIKKLLKDGVVSTHNPASLLLLHPDVTIILDEEAAEEYMK</sequence>
<comment type="catalytic activity">
    <reaction evidence="1 4">
        <text>alpha-D-glucosamine 6-phosphate + H2O = beta-D-fructose 6-phosphate + NH4(+)</text>
        <dbReference type="Rhea" id="RHEA:12172"/>
        <dbReference type="ChEBI" id="CHEBI:15377"/>
        <dbReference type="ChEBI" id="CHEBI:28938"/>
        <dbReference type="ChEBI" id="CHEBI:57634"/>
        <dbReference type="ChEBI" id="CHEBI:75989"/>
        <dbReference type="EC" id="3.5.99.6"/>
    </reaction>
</comment>
<comment type="function">
    <text evidence="4">Catalyzes the reversible isomerization-deamination of glucosamine 6-phosphate (GlcN6P) to form fructose 6-phosphate (Fru6P) and ammonium ion.</text>
</comment>
<comment type="caution">
    <text evidence="6">The sequence shown here is derived from an EMBL/GenBank/DDBJ whole genome shotgun (WGS) entry which is preliminary data.</text>
</comment>
<comment type="pathway">
    <text evidence="4">Amino-sugar metabolism; N-acetylneuraminate degradation; D-fructose 6-phosphate from N-acetylneuraminate: step 5/5.</text>
</comment>
<dbReference type="GO" id="GO:0006046">
    <property type="term" value="P:N-acetylglucosamine catabolic process"/>
    <property type="evidence" value="ECO:0007669"/>
    <property type="project" value="UniProtKB-UniRule"/>
</dbReference>
<dbReference type="InterPro" id="IPR006148">
    <property type="entry name" value="Glc/Gal-6P_isomerase"/>
</dbReference>
<evidence type="ECO:0000256" key="2">
    <source>
        <dbReference type="ARBA" id="ARBA00022801"/>
    </source>
</evidence>
<evidence type="ECO:0000256" key="1">
    <source>
        <dbReference type="ARBA" id="ARBA00000644"/>
    </source>
</evidence>
<comment type="similarity">
    <text evidence="4">Belongs to the glucosamine/galactosamine-6-phosphate isomerase family. NagB subfamily.</text>
</comment>
<evidence type="ECO:0000259" key="5">
    <source>
        <dbReference type="Pfam" id="PF01182"/>
    </source>
</evidence>
<dbReference type="PANTHER" id="PTHR11280">
    <property type="entry name" value="GLUCOSAMINE-6-PHOSPHATE ISOMERASE"/>
    <property type="match status" value="1"/>
</dbReference>
<dbReference type="Gene3D" id="3.40.50.1360">
    <property type="match status" value="1"/>
</dbReference>
<protein>
    <recommendedName>
        <fullName evidence="4">Glucosamine-6-phosphate deaminase</fullName>
        <ecNumber evidence="4">3.5.99.6</ecNumber>
    </recommendedName>
    <alternativeName>
        <fullName evidence="4">GlcN6P deaminase</fullName>
        <shortName evidence="4">GNPDA</shortName>
    </alternativeName>
    <alternativeName>
        <fullName evidence="4">Glucosamine-6-phosphate isomerase</fullName>
    </alternativeName>
</protein>
<keyword evidence="3 4" id="KW-0119">Carbohydrate metabolism</keyword>
<dbReference type="HAMAP" id="MF_01241">
    <property type="entry name" value="GlcN6P_deamin"/>
    <property type="match status" value="1"/>
</dbReference>
<dbReference type="AlphaFoldDB" id="A0A9X2S7X0"/>
<dbReference type="PANTHER" id="PTHR11280:SF5">
    <property type="entry name" value="GLUCOSAMINE-6-PHOSPHATE ISOMERASE"/>
    <property type="match status" value="1"/>
</dbReference>
<gene>
    <name evidence="4 6" type="primary">nagB</name>
    <name evidence="6" type="ORF">NSA23_13965</name>
</gene>
<keyword evidence="2 4" id="KW-0378">Hydrolase</keyword>
<dbReference type="SUPFAM" id="SSF100950">
    <property type="entry name" value="NagB/RpiA/CoA transferase-like"/>
    <property type="match status" value="1"/>
</dbReference>
<dbReference type="GO" id="GO:0006043">
    <property type="term" value="P:glucosamine catabolic process"/>
    <property type="evidence" value="ECO:0007669"/>
    <property type="project" value="TreeGrafter"/>
</dbReference>
<dbReference type="FunFam" id="3.40.50.1360:FF:000003">
    <property type="entry name" value="Glucosamine-6-phosphate deaminase"/>
    <property type="match status" value="1"/>
</dbReference>
<dbReference type="GO" id="GO:0005975">
    <property type="term" value="P:carbohydrate metabolic process"/>
    <property type="evidence" value="ECO:0007669"/>
    <property type="project" value="InterPro"/>
</dbReference>
<feature type="active site" description="For ring-opening step" evidence="4">
    <location>
        <position position="143"/>
    </location>
</feature>
<dbReference type="PROSITE" id="PS01161">
    <property type="entry name" value="GLC_GALNAC_ISOMERASE"/>
    <property type="match status" value="1"/>
</dbReference>
<dbReference type="CDD" id="cd01399">
    <property type="entry name" value="GlcN6P_deaminase"/>
    <property type="match status" value="1"/>
</dbReference>
<dbReference type="GO" id="GO:0005737">
    <property type="term" value="C:cytoplasm"/>
    <property type="evidence" value="ECO:0007669"/>
    <property type="project" value="TreeGrafter"/>
</dbReference>